<proteinExistence type="predicted"/>
<dbReference type="Gene3D" id="3.40.50.1010">
    <property type="entry name" value="5'-nuclease"/>
    <property type="match status" value="1"/>
</dbReference>
<dbReference type="InterPro" id="IPR047140">
    <property type="entry name" value="LabA"/>
</dbReference>
<comment type="caution">
    <text evidence="2">The sequence shown here is derived from an EMBL/GenBank/DDBJ whole genome shotgun (WGS) entry which is preliminary data.</text>
</comment>
<dbReference type="Proteomes" id="UP000230538">
    <property type="component" value="Unassembled WGS sequence"/>
</dbReference>
<accession>A0A2M7WXN3</accession>
<feature type="domain" description="NYN" evidence="1">
    <location>
        <begin position="19"/>
        <end position="178"/>
    </location>
</feature>
<evidence type="ECO:0000313" key="3">
    <source>
        <dbReference type="Proteomes" id="UP000230538"/>
    </source>
</evidence>
<dbReference type="AlphaFoldDB" id="A0A2M7WXN3"/>
<reference evidence="3" key="1">
    <citation type="submission" date="2017-09" db="EMBL/GenBank/DDBJ databases">
        <title>Depth-based differentiation of microbial function through sediment-hosted aquifers and enrichment of novel symbionts in the deep terrestrial subsurface.</title>
        <authorList>
            <person name="Probst A.J."/>
            <person name="Ladd B."/>
            <person name="Jarett J.K."/>
            <person name="Geller-Mcgrath D.E."/>
            <person name="Sieber C.M.K."/>
            <person name="Emerson J.B."/>
            <person name="Anantharaman K."/>
            <person name="Thomas B.C."/>
            <person name="Malmstrom R."/>
            <person name="Stieglmeier M."/>
            <person name="Klingl A."/>
            <person name="Woyke T."/>
            <person name="Ryan C.M."/>
            <person name="Banfield J.F."/>
        </authorList>
    </citation>
    <scope>NUCLEOTIDE SEQUENCE [LARGE SCALE GENOMIC DNA]</scope>
</reference>
<sequence>MNQSEIKKFLESFKPRQSRTIVIVDYGNVEKWKLSLSWKVDIKNLATLVKNFAYGNQSLRRFYYGADYGRDEKSTVLTEWSRSVIERANMNRFEVVKKRVKYIHNLNNKFGFEKKCDLDVEMAVDLIKLHENYDTVIIFSGDGDLMYAVRYLHETYTKECFVFGARDHVGREIYDAKNEGFVTEVLYAEDFEYRLNNQRFWP</sequence>
<dbReference type="PANTHER" id="PTHR35458">
    <property type="entry name" value="SLR0755 PROTEIN"/>
    <property type="match status" value="1"/>
</dbReference>
<gene>
    <name evidence="2" type="ORF">CO181_02635</name>
</gene>
<dbReference type="GO" id="GO:0004540">
    <property type="term" value="F:RNA nuclease activity"/>
    <property type="evidence" value="ECO:0007669"/>
    <property type="project" value="InterPro"/>
</dbReference>
<protein>
    <recommendedName>
        <fullName evidence="1">NYN domain-containing protein</fullName>
    </recommendedName>
</protein>
<dbReference type="InterPro" id="IPR021139">
    <property type="entry name" value="NYN"/>
</dbReference>
<dbReference type="Pfam" id="PF01936">
    <property type="entry name" value="NYN"/>
    <property type="match status" value="1"/>
</dbReference>
<evidence type="ECO:0000313" key="2">
    <source>
        <dbReference type="EMBL" id="PJA37643.1"/>
    </source>
</evidence>
<organism evidence="2 3">
    <name type="scientific">candidate division WWE3 bacterium CG_4_9_14_3_um_filter_43_9</name>
    <dbReference type="NCBI Taxonomy" id="1975082"/>
    <lineage>
        <taxon>Bacteria</taxon>
        <taxon>Katanobacteria</taxon>
    </lineage>
</organism>
<name>A0A2M7WXN3_UNCKA</name>
<dbReference type="EMBL" id="PFXB01000074">
    <property type="protein sequence ID" value="PJA37643.1"/>
    <property type="molecule type" value="Genomic_DNA"/>
</dbReference>
<evidence type="ECO:0000259" key="1">
    <source>
        <dbReference type="Pfam" id="PF01936"/>
    </source>
</evidence>
<dbReference type="PANTHER" id="PTHR35458:SF2">
    <property type="entry name" value="SLR0755 PROTEIN"/>
    <property type="match status" value="1"/>
</dbReference>